<accession>A0A843TKI3</accession>
<dbReference type="AlphaFoldDB" id="A0A843TKI3"/>
<dbReference type="Proteomes" id="UP000652761">
    <property type="component" value="Unassembled WGS sequence"/>
</dbReference>
<evidence type="ECO:0000313" key="1">
    <source>
        <dbReference type="EMBL" id="MQL70587.1"/>
    </source>
</evidence>
<evidence type="ECO:0000313" key="2">
    <source>
        <dbReference type="Proteomes" id="UP000652761"/>
    </source>
</evidence>
<reference evidence="1" key="1">
    <citation type="submission" date="2017-07" db="EMBL/GenBank/DDBJ databases">
        <title>Taro Niue Genome Assembly and Annotation.</title>
        <authorList>
            <person name="Atibalentja N."/>
            <person name="Keating K."/>
            <person name="Fields C.J."/>
        </authorList>
    </citation>
    <scope>NUCLEOTIDE SEQUENCE</scope>
    <source>
        <strain evidence="1">Niue_2</strain>
        <tissue evidence="1">Leaf</tissue>
    </source>
</reference>
<keyword evidence="2" id="KW-1185">Reference proteome</keyword>
<organism evidence="1 2">
    <name type="scientific">Colocasia esculenta</name>
    <name type="common">Wild taro</name>
    <name type="synonym">Arum esculentum</name>
    <dbReference type="NCBI Taxonomy" id="4460"/>
    <lineage>
        <taxon>Eukaryota</taxon>
        <taxon>Viridiplantae</taxon>
        <taxon>Streptophyta</taxon>
        <taxon>Embryophyta</taxon>
        <taxon>Tracheophyta</taxon>
        <taxon>Spermatophyta</taxon>
        <taxon>Magnoliopsida</taxon>
        <taxon>Liliopsida</taxon>
        <taxon>Araceae</taxon>
        <taxon>Aroideae</taxon>
        <taxon>Colocasieae</taxon>
        <taxon>Colocasia</taxon>
    </lineage>
</organism>
<dbReference type="EMBL" id="NMUH01000072">
    <property type="protein sequence ID" value="MQL70587.1"/>
    <property type="molecule type" value="Genomic_DNA"/>
</dbReference>
<name>A0A843TKI3_COLES</name>
<proteinExistence type="predicted"/>
<gene>
    <name evidence="1" type="ORF">Taro_002906</name>
</gene>
<protein>
    <submittedName>
        <fullName evidence="1">Uncharacterized protein</fullName>
    </submittedName>
</protein>
<sequence>MLCPAQGRSCCGFSEISGGFQLRMARAAWEPREDDAQSVGVPSARWFWHASASSAADPPASVETPLGQPTCSCERVALSRCISGFVHRVKAA</sequence>
<comment type="caution">
    <text evidence="1">The sequence shown here is derived from an EMBL/GenBank/DDBJ whole genome shotgun (WGS) entry which is preliminary data.</text>
</comment>